<evidence type="ECO:0000256" key="1">
    <source>
        <dbReference type="SAM" id="MobiDB-lite"/>
    </source>
</evidence>
<evidence type="ECO:0000313" key="4">
    <source>
        <dbReference type="WBParaSite" id="maker-unitig_29978-snap-gene-0.2-mRNA-1"/>
    </source>
</evidence>
<feature type="chain" id="PRO_5009318670" evidence="2">
    <location>
        <begin position="25"/>
        <end position="91"/>
    </location>
</feature>
<organism evidence="3 4">
    <name type="scientific">Macrostomum lignano</name>
    <dbReference type="NCBI Taxonomy" id="282301"/>
    <lineage>
        <taxon>Eukaryota</taxon>
        <taxon>Metazoa</taxon>
        <taxon>Spiralia</taxon>
        <taxon>Lophotrochozoa</taxon>
        <taxon>Platyhelminthes</taxon>
        <taxon>Rhabditophora</taxon>
        <taxon>Macrostomorpha</taxon>
        <taxon>Macrostomida</taxon>
        <taxon>Macrostomidae</taxon>
        <taxon>Macrostomum</taxon>
    </lineage>
</organism>
<feature type="compositionally biased region" description="Gly residues" evidence="1">
    <location>
        <begin position="82"/>
        <end position="91"/>
    </location>
</feature>
<feature type="compositionally biased region" description="Low complexity" evidence="1">
    <location>
        <begin position="68"/>
        <end position="81"/>
    </location>
</feature>
<name>A0A1I8FD47_9PLAT</name>
<evidence type="ECO:0000313" key="3">
    <source>
        <dbReference type="Proteomes" id="UP000095280"/>
    </source>
</evidence>
<dbReference type="Proteomes" id="UP000095280">
    <property type="component" value="Unplaced"/>
</dbReference>
<keyword evidence="3" id="KW-1185">Reference proteome</keyword>
<accession>A0A1I8FD47</accession>
<proteinExistence type="predicted"/>
<keyword evidence="2" id="KW-0732">Signal</keyword>
<evidence type="ECO:0000256" key="2">
    <source>
        <dbReference type="SAM" id="SignalP"/>
    </source>
</evidence>
<dbReference type="WBParaSite" id="maker-unitig_29978-snap-gene-0.2-mRNA-1">
    <property type="protein sequence ID" value="maker-unitig_29978-snap-gene-0.2-mRNA-1"/>
    <property type="gene ID" value="maker-unitig_29978-snap-gene-0.2"/>
</dbReference>
<sequence length="91" mass="9245">WIDSFTRSVLSCVCLVRLLSDGLGVRTAARAIAAMDSACRLVIVSTMDQNDGKAMLTIPPPSVGSSKAIVGSGVSSSSVGSDAGGGQFRLN</sequence>
<reference evidence="4" key="1">
    <citation type="submission" date="2016-11" db="UniProtKB">
        <authorList>
            <consortium name="WormBaseParasite"/>
        </authorList>
    </citation>
    <scope>IDENTIFICATION</scope>
</reference>
<protein>
    <submittedName>
        <fullName evidence="4">Secreted protein</fullName>
    </submittedName>
</protein>
<feature type="region of interest" description="Disordered" evidence="1">
    <location>
        <begin position="68"/>
        <end position="91"/>
    </location>
</feature>
<feature type="signal peptide" evidence="2">
    <location>
        <begin position="1"/>
        <end position="24"/>
    </location>
</feature>
<dbReference type="AlphaFoldDB" id="A0A1I8FD47"/>